<organism evidence="1 2">
    <name type="scientific">Raphanus sativus</name>
    <name type="common">Radish</name>
    <name type="synonym">Raphanus raphanistrum var. sativus</name>
    <dbReference type="NCBI Taxonomy" id="3726"/>
    <lineage>
        <taxon>Eukaryota</taxon>
        <taxon>Viridiplantae</taxon>
        <taxon>Streptophyta</taxon>
        <taxon>Embryophyta</taxon>
        <taxon>Tracheophyta</taxon>
        <taxon>Spermatophyta</taxon>
        <taxon>Magnoliopsida</taxon>
        <taxon>eudicotyledons</taxon>
        <taxon>Gunneridae</taxon>
        <taxon>Pentapetalae</taxon>
        <taxon>rosids</taxon>
        <taxon>malvids</taxon>
        <taxon>Brassicales</taxon>
        <taxon>Brassicaceae</taxon>
        <taxon>Brassiceae</taxon>
        <taxon>Raphanus</taxon>
    </lineage>
</organism>
<protein>
    <submittedName>
        <fullName evidence="2">Uncharacterized protein LOC130507488</fullName>
    </submittedName>
</protein>
<evidence type="ECO:0000313" key="2">
    <source>
        <dbReference type="RefSeq" id="XP_056858176.1"/>
    </source>
</evidence>
<accession>A0A9W3D350</accession>
<proteinExistence type="predicted"/>
<evidence type="ECO:0000313" key="1">
    <source>
        <dbReference type="Proteomes" id="UP000504610"/>
    </source>
</evidence>
<dbReference type="KEGG" id="rsz:130507488"/>
<dbReference type="OrthoDB" id="1023923at2759"/>
<dbReference type="Proteomes" id="UP000504610">
    <property type="component" value="Unplaced"/>
</dbReference>
<dbReference type="RefSeq" id="XP_056858176.1">
    <property type="nucleotide sequence ID" value="XM_057002196.1"/>
</dbReference>
<name>A0A9W3D350_RAPSA</name>
<sequence>MDAKIKDGVLRMIVSTTSVLAFSLLTQDHPFVVKGRKRLDDSTQRKGDGSVCVSFNLPGVYGVDILVMPNQNEVKFYVENKEVYEHDESCHIFMGAVNCAYVFAHGVPLLSHDIAWDAEFGVLT</sequence>
<dbReference type="PANTHER" id="PTHR46991">
    <property type="entry name" value="23.5 KDA HEAT SHOCK PROTEIN, MITOCHONDRIAL"/>
    <property type="match status" value="1"/>
</dbReference>
<feature type="non-terminal residue" evidence="2">
    <location>
        <position position="124"/>
    </location>
</feature>
<dbReference type="GeneID" id="130507488"/>
<reference evidence="2" key="1">
    <citation type="submission" date="2025-08" db="UniProtKB">
        <authorList>
            <consortium name="RefSeq"/>
        </authorList>
    </citation>
    <scope>IDENTIFICATION</scope>
    <source>
        <tissue evidence="2">Leaf</tissue>
    </source>
</reference>
<keyword evidence="1" id="KW-1185">Reference proteome</keyword>
<dbReference type="AlphaFoldDB" id="A0A9W3D350"/>
<dbReference type="InterPro" id="IPR044656">
    <property type="entry name" value="HSP14.7/HSP23.5/HSP23.6-like"/>
</dbReference>
<dbReference type="PANTHER" id="PTHR46991:SF20">
    <property type="entry name" value="SHSP DOMAIN-CONTAINING PROTEIN"/>
    <property type="match status" value="1"/>
</dbReference>
<gene>
    <name evidence="2" type="primary">LOC130507488</name>
</gene>